<dbReference type="Gene3D" id="1.20.1250.20">
    <property type="entry name" value="MFS general substrate transporter like domains"/>
    <property type="match status" value="2"/>
</dbReference>
<protein>
    <submittedName>
        <fullName evidence="7">Major Facilitator Superfamily protein</fullName>
    </submittedName>
</protein>
<name>A0A1X7M4I1_9BURK</name>
<feature type="transmembrane region" description="Helical" evidence="5">
    <location>
        <begin position="186"/>
        <end position="204"/>
    </location>
</feature>
<feature type="transmembrane region" description="Helical" evidence="5">
    <location>
        <begin position="29"/>
        <end position="47"/>
    </location>
</feature>
<feature type="transmembrane region" description="Helical" evidence="5">
    <location>
        <begin position="258"/>
        <end position="281"/>
    </location>
</feature>
<dbReference type="InterPro" id="IPR011701">
    <property type="entry name" value="MFS"/>
</dbReference>
<evidence type="ECO:0000256" key="5">
    <source>
        <dbReference type="SAM" id="Phobius"/>
    </source>
</evidence>
<evidence type="ECO:0000256" key="1">
    <source>
        <dbReference type="ARBA" id="ARBA00004127"/>
    </source>
</evidence>
<dbReference type="STRING" id="1515439.SAMN06265784_11960"/>
<keyword evidence="3 5" id="KW-1133">Transmembrane helix</keyword>
<dbReference type="RefSeq" id="WP_244196219.1">
    <property type="nucleotide sequence ID" value="NZ_FXAT01000019.1"/>
</dbReference>
<dbReference type="SUPFAM" id="SSF103473">
    <property type="entry name" value="MFS general substrate transporter"/>
    <property type="match status" value="1"/>
</dbReference>
<dbReference type="Pfam" id="PF07690">
    <property type="entry name" value="MFS_1"/>
    <property type="match status" value="1"/>
</dbReference>
<accession>A0A1X7M4I1</accession>
<keyword evidence="4 5" id="KW-0472">Membrane</keyword>
<evidence type="ECO:0000313" key="7">
    <source>
        <dbReference type="EMBL" id="SMG61098.1"/>
    </source>
</evidence>
<feature type="transmembrane region" description="Helical" evidence="5">
    <location>
        <begin position="153"/>
        <end position="180"/>
    </location>
</feature>
<dbReference type="InterPro" id="IPR020846">
    <property type="entry name" value="MFS_dom"/>
</dbReference>
<dbReference type="GO" id="GO:0012505">
    <property type="term" value="C:endomembrane system"/>
    <property type="evidence" value="ECO:0007669"/>
    <property type="project" value="UniProtKB-SubCell"/>
</dbReference>
<feature type="transmembrane region" description="Helical" evidence="5">
    <location>
        <begin position="116"/>
        <end position="141"/>
    </location>
</feature>
<evidence type="ECO:0000256" key="4">
    <source>
        <dbReference type="ARBA" id="ARBA00023136"/>
    </source>
</evidence>
<gene>
    <name evidence="7" type="ORF">SAMN06265784_11960</name>
</gene>
<proteinExistence type="predicted"/>
<feature type="transmembrane region" description="Helical" evidence="5">
    <location>
        <begin position="94"/>
        <end position="110"/>
    </location>
</feature>
<dbReference type="PROSITE" id="PS50850">
    <property type="entry name" value="MFS"/>
    <property type="match status" value="1"/>
</dbReference>
<dbReference type="PANTHER" id="PTHR43826:SF6">
    <property type="entry name" value="GLYCEROL-3-PHOSPHATE TRANSPORTER"/>
    <property type="match status" value="1"/>
</dbReference>
<organism evidence="7 8">
    <name type="scientific">Paraburkholderia susongensis</name>
    <dbReference type="NCBI Taxonomy" id="1515439"/>
    <lineage>
        <taxon>Bacteria</taxon>
        <taxon>Pseudomonadati</taxon>
        <taxon>Pseudomonadota</taxon>
        <taxon>Betaproteobacteria</taxon>
        <taxon>Burkholderiales</taxon>
        <taxon>Burkholderiaceae</taxon>
        <taxon>Paraburkholderia</taxon>
    </lineage>
</organism>
<dbReference type="InterPro" id="IPR036259">
    <property type="entry name" value="MFS_trans_sf"/>
</dbReference>
<dbReference type="Proteomes" id="UP000193228">
    <property type="component" value="Unassembled WGS sequence"/>
</dbReference>
<dbReference type="GO" id="GO:0061513">
    <property type="term" value="F:glucose 6-phosphate:phosphate antiporter activity"/>
    <property type="evidence" value="ECO:0007669"/>
    <property type="project" value="TreeGrafter"/>
</dbReference>
<dbReference type="GO" id="GO:0005886">
    <property type="term" value="C:plasma membrane"/>
    <property type="evidence" value="ECO:0007669"/>
    <property type="project" value="TreeGrafter"/>
</dbReference>
<feature type="domain" description="Major facilitator superfamily (MFS) profile" evidence="6">
    <location>
        <begin position="25"/>
        <end position="314"/>
    </location>
</feature>
<keyword evidence="2 5" id="KW-0812">Transmembrane</keyword>
<evidence type="ECO:0000259" key="6">
    <source>
        <dbReference type="PROSITE" id="PS50850"/>
    </source>
</evidence>
<dbReference type="AlphaFoldDB" id="A0A1X7M4I1"/>
<keyword evidence="8" id="KW-1185">Reference proteome</keyword>
<evidence type="ECO:0000256" key="3">
    <source>
        <dbReference type="ARBA" id="ARBA00022989"/>
    </source>
</evidence>
<evidence type="ECO:0000256" key="2">
    <source>
        <dbReference type="ARBA" id="ARBA00022692"/>
    </source>
</evidence>
<sequence length="314" mass="34845">MFNFLLSRAKPSVAQSNVQSRYASLKMRALFGVFIGYSAYYFVRSNFTLSTPYLMKVLNLSKTDVGLLSSCLLITYGISKGVMSVMADKFNPKYYMMFGLVLSCIVNLSMGFGTEVWMFVVLVIFNGLFQGMGAGPAFITIESWFPRSQRGRISAVWGISHNVGAGMVAPIAVGAFALFGAEHWRAASYCAPAAVSAIVVLVVLMTGAGTTYNEGLPPLEKILPTEAGENLVKGGDHAPDNMSALEIFRRYVLPNKHVWYVALVDSFVYLIRFGVITWLPIYLLQAKGFTKAQMSISFAVFEWQRFHQRFLPVY</sequence>
<feature type="transmembrane region" description="Helical" evidence="5">
    <location>
        <begin position="67"/>
        <end position="87"/>
    </location>
</feature>
<comment type="subcellular location">
    <subcellularLocation>
        <location evidence="1">Endomembrane system</location>
        <topology evidence="1">Multi-pass membrane protein</topology>
    </subcellularLocation>
</comment>
<dbReference type="InterPro" id="IPR051337">
    <property type="entry name" value="OPA_Antiporter"/>
</dbReference>
<dbReference type="EMBL" id="FXAT01000019">
    <property type="protein sequence ID" value="SMG61098.1"/>
    <property type="molecule type" value="Genomic_DNA"/>
</dbReference>
<evidence type="ECO:0000313" key="8">
    <source>
        <dbReference type="Proteomes" id="UP000193228"/>
    </source>
</evidence>
<dbReference type="GO" id="GO:0035435">
    <property type="term" value="P:phosphate ion transmembrane transport"/>
    <property type="evidence" value="ECO:0007669"/>
    <property type="project" value="TreeGrafter"/>
</dbReference>
<reference evidence="8" key="1">
    <citation type="submission" date="2017-04" db="EMBL/GenBank/DDBJ databases">
        <authorList>
            <person name="Varghese N."/>
            <person name="Submissions S."/>
        </authorList>
    </citation>
    <scope>NUCLEOTIDE SEQUENCE [LARGE SCALE GENOMIC DNA]</scope>
    <source>
        <strain evidence="8">LMG 29540</strain>
    </source>
</reference>
<dbReference type="PANTHER" id="PTHR43826">
    <property type="entry name" value="GLUCOSE-6-PHOSPHATE EXCHANGER SLC37A4"/>
    <property type="match status" value="1"/>
</dbReference>